<organism evidence="2 3">
    <name type="scientific">Rhodotorula mucilaginosa</name>
    <name type="common">Yeast</name>
    <name type="synonym">Rhodotorula rubra</name>
    <dbReference type="NCBI Taxonomy" id="5537"/>
    <lineage>
        <taxon>Eukaryota</taxon>
        <taxon>Fungi</taxon>
        <taxon>Dikarya</taxon>
        <taxon>Basidiomycota</taxon>
        <taxon>Pucciniomycotina</taxon>
        <taxon>Microbotryomycetes</taxon>
        <taxon>Sporidiobolales</taxon>
        <taxon>Sporidiobolaceae</taxon>
        <taxon>Rhodotorula</taxon>
    </lineage>
</organism>
<proteinExistence type="predicted"/>
<keyword evidence="3" id="KW-1185">Reference proteome</keyword>
<dbReference type="Proteomes" id="UP000777482">
    <property type="component" value="Unassembled WGS sequence"/>
</dbReference>
<dbReference type="OrthoDB" id="2526549at2759"/>
<name>A0A9P6W155_RHOMI</name>
<accession>A0A9P6W155</accession>
<reference evidence="2 3" key="1">
    <citation type="submission" date="2020-11" db="EMBL/GenBank/DDBJ databases">
        <title>Kefir isolates.</title>
        <authorList>
            <person name="Marcisauskas S."/>
            <person name="Kim Y."/>
            <person name="Blasche S."/>
        </authorList>
    </citation>
    <scope>NUCLEOTIDE SEQUENCE [LARGE SCALE GENOMIC DNA]</scope>
    <source>
        <strain evidence="2 3">KR</strain>
    </source>
</reference>
<dbReference type="AlphaFoldDB" id="A0A9P6W155"/>
<gene>
    <name evidence="2" type="ORF">C6P46_003819</name>
</gene>
<dbReference type="EMBL" id="PUHQ01000032">
    <property type="protein sequence ID" value="KAG0661717.1"/>
    <property type="molecule type" value="Genomic_DNA"/>
</dbReference>
<protein>
    <submittedName>
        <fullName evidence="2">Uncharacterized protein</fullName>
    </submittedName>
</protein>
<feature type="region of interest" description="Disordered" evidence="1">
    <location>
        <begin position="1"/>
        <end position="59"/>
    </location>
</feature>
<sequence length="281" mass="29192">MHPVESRDLSRANEEEDDFSSPEDALRNLSLSSDSTIDSLLSLDENPTPPISPTSGPAVEVVDPASASFASFRPMRNKPAPIVPRLVIRNDPPSKAEIPPTPIALRLEGVLPDRTAEPTFPVGVRRIEQNGLAGTTFRSLRHVDGIGLGVVIDSPAGTPEATATNSPQLSSSSDYFGPAFATSPACSSVTTPSLDSPRGGFRLALGSLGPASPTGSAPPSPLVMRSSAFGSDLLRPRTPLTPSHVPGAPTLGAGGSTFEWFSFSPPASPISPVIRSVIEGN</sequence>
<feature type="compositionally biased region" description="Basic and acidic residues" evidence="1">
    <location>
        <begin position="1"/>
        <end position="13"/>
    </location>
</feature>
<feature type="compositionally biased region" description="Low complexity" evidence="1">
    <location>
        <begin position="29"/>
        <end position="44"/>
    </location>
</feature>
<evidence type="ECO:0000313" key="2">
    <source>
        <dbReference type="EMBL" id="KAG0661717.1"/>
    </source>
</evidence>
<evidence type="ECO:0000256" key="1">
    <source>
        <dbReference type="SAM" id="MobiDB-lite"/>
    </source>
</evidence>
<comment type="caution">
    <text evidence="2">The sequence shown here is derived from an EMBL/GenBank/DDBJ whole genome shotgun (WGS) entry which is preliminary data.</text>
</comment>
<evidence type="ECO:0000313" key="3">
    <source>
        <dbReference type="Proteomes" id="UP000777482"/>
    </source>
</evidence>